<dbReference type="EMBL" id="QGKW02000276">
    <property type="protein sequence ID" value="KAF2608341.1"/>
    <property type="molecule type" value="Genomic_DNA"/>
</dbReference>
<accession>A0A8S9LR43</accession>
<gene>
    <name evidence="1" type="ORF">F2Q68_00044435</name>
</gene>
<comment type="caution">
    <text evidence="1">The sequence shown here is derived from an EMBL/GenBank/DDBJ whole genome shotgun (WGS) entry which is preliminary data.</text>
</comment>
<evidence type="ECO:0000313" key="1">
    <source>
        <dbReference type="EMBL" id="KAF2608341.1"/>
    </source>
</evidence>
<evidence type="ECO:0000313" key="2">
    <source>
        <dbReference type="Proteomes" id="UP000712281"/>
    </source>
</evidence>
<organism evidence="1 2">
    <name type="scientific">Brassica cretica</name>
    <name type="common">Mustard</name>
    <dbReference type="NCBI Taxonomy" id="69181"/>
    <lineage>
        <taxon>Eukaryota</taxon>
        <taxon>Viridiplantae</taxon>
        <taxon>Streptophyta</taxon>
        <taxon>Embryophyta</taxon>
        <taxon>Tracheophyta</taxon>
        <taxon>Spermatophyta</taxon>
        <taxon>Magnoliopsida</taxon>
        <taxon>eudicotyledons</taxon>
        <taxon>Gunneridae</taxon>
        <taxon>Pentapetalae</taxon>
        <taxon>rosids</taxon>
        <taxon>malvids</taxon>
        <taxon>Brassicales</taxon>
        <taxon>Brassicaceae</taxon>
        <taxon>Brassiceae</taxon>
        <taxon>Brassica</taxon>
    </lineage>
</organism>
<name>A0A8S9LR43_BRACR</name>
<proteinExistence type="predicted"/>
<dbReference type="AlphaFoldDB" id="A0A8S9LR43"/>
<protein>
    <submittedName>
        <fullName evidence="1">Uncharacterized protein</fullName>
    </submittedName>
</protein>
<reference evidence="1" key="1">
    <citation type="submission" date="2019-12" db="EMBL/GenBank/DDBJ databases">
        <title>Genome sequencing and annotation of Brassica cretica.</title>
        <authorList>
            <person name="Studholme D.J."/>
            <person name="Sarris P.F."/>
        </authorList>
    </citation>
    <scope>NUCLEOTIDE SEQUENCE</scope>
    <source>
        <strain evidence="1">PFS-001/15</strain>
        <tissue evidence="1">Leaf</tissue>
    </source>
</reference>
<dbReference type="Proteomes" id="UP000712281">
    <property type="component" value="Unassembled WGS sequence"/>
</dbReference>
<sequence>MWNEGKTRLLIGLIRMVHAPLPGFRDHHTQAVTTKSTIPATTVLLCTKASDAPQIVQPTSCSLPPRTRLVWMNLDSRQRVILTRSLLR</sequence>